<dbReference type="Pfam" id="PF07690">
    <property type="entry name" value="MFS_1"/>
    <property type="match status" value="1"/>
</dbReference>
<dbReference type="AlphaFoldDB" id="A0AAW0BZ72"/>
<dbReference type="PANTHER" id="PTHR23502:SF134">
    <property type="entry name" value="MAJOR FACILITATOR SUPERFAMILY (MFS) PROFILE DOMAIN-CONTAINING PROTEIN-RELATED"/>
    <property type="match status" value="1"/>
</dbReference>
<dbReference type="EMBL" id="JAWWNJ010000024">
    <property type="protein sequence ID" value="KAK7031633.1"/>
    <property type="molecule type" value="Genomic_DNA"/>
</dbReference>
<sequence length="554" mass="61696">MVDVGGTLPHEKKGSPLAIRSGLAVKSLDNVNEPSLDPRLSLSSSSRPETLRDGQPYTHPGPAEKSPSVDGVLYVEFEPGDARNPPSFPRPKKWVVTSFACFSTLMASSAAAAYNLGFPSMTKDLNCSEFQATVGFIVFTLGFGLVPLVSSSFSEEFGRQPLYIGSATGFTMMYLLIALSKNIQTVTAARFLQGSFGSTFATMVGGTIADLWIPRERGLPMAIFSLAALAGSGLGPLSAGWIEMNPRLQWRWIQWIQMMYAERFFFSSTFSHDLRICGIYSLLLPFAMKETRSSILLTRLAKKIRNETGDDRYRARIEDQRASLRSLIILSCTRPVHLLFTEPVVSAFSLWIGFLWGVMFTMIESIPGIFRDLHGFNVGQEGLAFTSIAVGAFLGFATNFYQERLYHQHFERRGPEARLILACAAAVILPISMFIYAWCSFPWVHWISLVIAITVYIWATFTVYLSVFSYLADCYGPFASSALAGQSLCRNLMATIFPLFTKQMYSNLGYNWANTMFALIATIMVPIPFVLFFFGPAIRGRSRFSRLVMQQQPN</sequence>
<proteinExistence type="predicted"/>
<gene>
    <name evidence="8" type="ORF">R3P38DRAFT_2619960</name>
</gene>
<dbReference type="Proteomes" id="UP001362999">
    <property type="component" value="Unassembled WGS sequence"/>
</dbReference>
<feature type="compositionally biased region" description="Low complexity" evidence="5">
    <location>
        <begin position="34"/>
        <end position="48"/>
    </location>
</feature>
<dbReference type="PANTHER" id="PTHR23502">
    <property type="entry name" value="MAJOR FACILITATOR SUPERFAMILY"/>
    <property type="match status" value="1"/>
</dbReference>
<evidence type="ECO:0000313" key="8">
    <source>
        <dbReference type="EMBL" id="KAK7031633.1"/>
    </source>
</evidence>
<reference evidence="8 9" key="1">
    <citation type="journal article" date="2024" name="J Genomics">
        <title>Draft genome sequencing and assembly of Favolaschia claudopus CIRM-BRFM 2984 isolated from oak limbs.</title>
        <authorList>
            <person name="Navarro D."/>
            <person name="Drula E."/>
            <person name="Chaduli D."/>
            <person name="Cazenave R."/>
            <person name="Ahrendt S."/>
            <person name="Wang J."/>
            <person name="Lipzen A."/>
            <person name="Daum C."/>
            <person name="Barry K."/>
            <person name="Grigoriev I.V."/>
            <person name="Favel A."/>
            <person name="Rosso M.N."/>
            <person name="Martin F."/>
        </authorList>
    </citation>
    <scope>NUCLEOTIDE SEQUENCE [LARGE SCALE GENOMIC DNA]</scope>
    <source>
        <strain evidence="8 9">CIRM-BRFM 2984</strain>
    </source>
</reference>
<evidence type="ECO:0000256" key="2">
    <source>
        <dbReference type="ARBA" id="ARBA00022692"/>
    </source>
</evidence>
<feature type="transmembrane region" description="Helical" evidence="6">
    <location>
        <begin position="191"/>
        <end position="213"/>
    </location>
</feature>
<comment type="subcellular location">
    <subcellularLocation>
        <location evidence="1">Membrane</location>
        <topology evidence="1">Multi-pass membrane protein</topology>
    </subcellularLocation>
</comment>
<dbReference type="InterPro" id="IPR036259">
    <property type="entry name" value="MFS_trans_sf"/>
</dbReference>
<feature type="transmembrane region" description="Helical" evidence="6">
    <location>
        <begin position="130"/>
        <end position="150"/>
    </location>
</feature>
<feature type="transmembrane region" description="Helical" evidence="6">
    <location>
        <begin position="219"/>
        <end position="242"/>
    </location>
</feature>
<feature type="transmembrane region" description="Helical" evidence="6">
    <location>
        <begin position="512"/>
        <end position="534"/>
    </location>
</feature>
<dbReference type="GO" id="GO:0022857">
    <property type="term" value="F:transmembrane transporter activity"/>
    <property type="evidence" value="ECO:0007669"/>
    <property type="project" value="InterPro"/>
</dbReference>
<organism evidence="8 9">
    <name type="scientific">Favolaschia claudopus</name>
    <dbReference type="NCBI Taxonomy" id="2862362"/>
    <lineage>
        <taxon>Eukaryota</taxon>
        <taxon>Fungi</taxon>
        <taxon>Dikarya</taxon>
        <taxon>Basidiomycota</taxon>
        <taxon>Agaricomycotina</taxon>
        <taxon>Agaricomycetes</taxon>
        <taxon>Agaricomycetidae</taxon>
        <taxon>Agaricales</taxon>
        <taxon>Marasmiineae</taxon>
        <taxon>Mycenaceae</taxon>
        <taxon>Favolaschia</taxon>
    </lineage>
</organism>
<comment type="caution">
    <text evidence="8">The sequence shown here is derived from an EMBL/GenBank/DDBJ whole genome shotgun (WGS) entry which is preliminary data.</text>
</comment>
<protein>
    <submittedName>
        <fullName evidence="8">Drug transporter</fullName>
    </submittedName>
</protein>
<dbReference type="GO" id="GO:0005886">
    <property type="term" value="C:plasma membrane"/>
    <property type="evidence" value="ECO:0007669"/>
    <property type="project" value="TreeGrafter"/>
</dbReference>
<evidence type="ECO:0000256" key="1">
    <source>
        <dbReference type="ARBA" id="ARBA00004141"/>
    </source>
</evidence>
<feature type="domain" description="Major facilitator superfamily (MFS) profile" evidence="7">
    <location>
        <begin position="96"/>
        <end position="539"/>
    </location>
</feature>
<evidence type="ECO:0000256" key="4">
    <source>
        <dbReference type="ARBA" id="ARBA00023136"/>
    </source>
</evidence>
<keyword evidence="9" id="KW-1185">Reference proteome</keyword>
<evidence type="ECO:0000256" key="5">
    <source>
        <dbReference type="SAM" id="MobiDB-lite"/>
    </source>
</evidence>
<feature type="transmembrane region" description="Helical" evidence="6">
    <location>
        <begin position="383"/>
        <end position="401"/>
    </location>
</feature>
<keyword evidence="3 6" id="KW-1133">Transmembrane helix</keyword>
<feature type="transmembrane region" description="Helical" evidence="6">
    <location>
        <begin position="478"/>
        <end position="500"/>
    </location>
</feature>
<feature type="transmembrane region" description="Helical" evidence="6">
    <location>
        <begin position="344"/>
        <end position="363"/>
    </location>
</feature>
<accession>A0AAW0BZ72</accession>
<keyword evidence="2 6" id="KW-0812">Transmembrane</keyword>
<feature type="transmembrane region" description="Helical" evidence="6">
    <location>
        <begin position="417"/>
        <end position="438"/>
    </location>
</feature>
<feature type="region of interest" description="Disordered" evidence="5">
    <location>
        <begin position="30"/>
        <end position="68"/>
    </location>
</feature>
<dbReference type="Gene3D" id="1.20.1250.20">
    <property type="entry name" value="MFS general substrate transporter like domains"/>
    <property type="match status" value="1"/>
</dbReference>
<dbReference type="SUPFAM" id="SSF103473">
    <property type="entry name" value="MFS general substrate transporter"/>
    <property type="match status" value="1"/>
</dbReference>
<evidence type="ECO:0000256" key="3">
    <source>
        <dbReference type="ARBA" id="ARBA00022989"/>
    </source>
</evidence>
<keyword evidence="4 6" id="KW-0472">Membrane</keyword>
<evidence type="ECO:0000256" key="6">
    <source>
        <dbReference type="SAM" id="Phobius"/>
    </source>
</evidence>
<dbReference type="InterPro" id="IPR020846">
    <property type="entry name" value="MFS_dom"/>
</dbReference>
<dbReference type="InterPro" id="IPR011701">
    <property type="entry name" value="MFS"/>
</dbReference>
<evidence type="ECO:0000313" key="9">
    <source>
        <dbReference type="Proteomes" id="UP001362999"/>
    </source>
</evidence>
<feature type="transmembrane region" description="Helical" evidence="6">
    <location>
        <begin position="94"/>
        <end position="118"/>
    </location>
</feature>
<dbReference type="FunFam" id="1.20.1250.20:FF:000082">
    <property type="entry name" value="MFS multidrug transporter, putative"/>
    <property type="match status" value="1"/>
</dbReference>
<feature type="transmembrane region" description="Helical" evidence="6">
    <location>
        <begin position="444"/>
        <end position="471"/>
    </location>
</feature>
<feature type="transmembrane region" description="Helical" evidence="6">
    <location>
        <begin position="162"/>
        <end position="179"/>
    </location>
</feature>
<dbReference type="PROSITE" id="PS50850">
    <property type="entry name" value="MFS"/>
    <property type="match status" value="1"/>
</dbReference>
<dbReference type="CDD" id="cd17323">
    <property type="entry name" value="MFS_Tpo1_MDR_like"/>
    <property type="match status" value="1"/>
</dbReference>
<evidence type="ECO:0000259" key="7">
    <source>
        <dbReference type="PROSITE" id="PS50850"/>
    </source>
</evidence>
<name>A0AAW0BZ72_9AGAR</name>